<dbReference type="EMBL" id="CP017146">
    <property type="protein sequence ID" value="QHO68799.1"/>
    <property type="molecule type" value="Genomic_DNA"/>
</dbReference>
<gene>
    <name evidence="2" type="ORF">BHD05_03240</name>
</gene>
<keyword evidence="1" id="KW-0472">Membrane</keyword>
<name>A0A7L5AKH1_9MICO</name>
<reference evidence="2 3" key="1">
    <citation type="submission" date="2016-09" db="EMBL/GenBank/DDBJ databases">
        <title>Complete genome sequence of microbes from the polar regions.</title>
        <authorList>
            <person name="Liao L."/>
            <person name="Chen B."/>
        </authorList>
    </citation>
    <scope>NUCLEOTIDE SEQUENCE [LARGE SCALE GENOMIC DNA]</scope>
    <source>
        <strain evidence="2 3">ZS314</strain>
    </source>
</reference>
<accession>A0A7L5AKH1</accession>
<proteinExistence type="predicted"/>
<keyword evidence="1" id="KW-1133">Transmembrane helix</keyword>
<organism evidence="2 3">
    <name type="scientific">Marisediminicola antarctica</name>
    <dbReference type="NCBI Taxonomy" id="674079"/>
    <lineage>
        <taxon>Bacteria</taxon>
        <taxon>Bacillati</taxon>
        <taxon>Actinomycetota</taxon>
        <taxon>Actinomycetes</taxon>
        <taxon>Micrococcales</taxon>
        <taxon>Microbacteriaceae</taxon>
        <taxon>Marisediminicola</taxon>
    </lineage>
</organism>
<evidence type="ECO:0000313" key="3">
    <source>
        <dbReference type="Proteomes" id="UP000464507"/>
    </source>
</evidence>
<dbReference type="AlphaFoldDB" id="A0A7L5AKH1"/>
<feature type="transmembrane region" description="Helical" evidence="1">
    <location>
        <begin position="33"/>
        <end position="59"/>
    </location>
</feature>
<evidence type="ECO:0000313" key="2">
    <source>
        <dbReference type="EMBL" id="QHO68799.1"/>
    </source>
</evidence>
<protein>
    <submittedName>
        <fullName evidence="2">Uncharacterized protein</fullName>
    </submittedName>
</protein>
<feature type="transmembrane region" description="Helical" evidence="1">
    <location>
        <begin position="7"/>
        <end position="27"/>
    </location>
</feature>
<keyword evidence="3" id="KW-1185">Reference proteome</keyword>
<keyword evidence="1" id="KW-0812">Transmembrane</keyword>
<dbReference type="Proteomes" id="UP000464507">
    <property type="component" value="Chromosome"/>
</dbReference>
<dbReference type="RefSeq" id="WP_161885158.1">
    <property type="nucleotide sequence ID" value="NZ_CP017146.1"/>
</dbReference>
<sequence length="75" mass="7437">MKTRSSTIVWGAILIGFATLFLVGTFVDLSGFSGGVVAAVAIASVGGMLVLGGIIAAVVRSGRTTEPASAHDESA</sequence>
<evidence type="ECO:0000256" key="1">
    <source>
        <dbReference type="SAM" id="Phobius"/>
    </source>
</evidence>
<dbReference type="KEGG" id="mant:BHD05_03240"/>